<evidence type="ECO:0000256" key="1">
    <source>
        <dbReference type="ARBA" id="ARBA00004141"/>
    </source>
</evidence>
<dbReference type="AlphaFoldDB" id="A0A7X9UBV7"/>
<evidence type="ECO:0000256" key="2">
    <source>
        <dbReference type="ARBA" id="ARBA00022692"/>
    </source>
</evidence>
<reference evidence="6 7" key="1">
    <citation type="submission" date="2020-04" db="EMBL/GenBank/DDBJ databases">
        <title>Collinsella sp. KGMB02528 nov., an anaerobic actinobacterium isolated from human feces.</title>
        <authorList>
            <person name="Han K.-I."/>
            <person name="Eom M.K."/>
            <person name="Kim J.-S."/>
            <person name="Lee K.C."/>
            <person name="Suh M.K."/>
            <person name="Park S.-H."/>
            <person name="Lee J.H."/>
            <person name="Kang S.W."/>
            <person name="Park J.-E."/>
            <person name="Oh B.S."/>
            <person name="Yu S.Y."/>
            <person name="Choi S.-H."/>
            <person name="Lee D.H."/>
            <person name="Yoon H."/>
            <person name="Kim B.-Y."/>
            <person name="Lee J.H."/>
            <person name="Lee J.-S."/>
        </authorList>
    </citation>
    <scope>NUCLEOTIDE SEQUENCE [LARGE SCALE GENOMIC DNA]</scope>
    <source>
        <strain evidence="6 7">KGMB02528</strain>
    </source>
</reference>
<evidence type="ECO:0000256" key="4">
    <source>
        <dbReference type="ARBA" id="ARBA00023136"/>
    </source>
</evidence>
<dbReference type="Pfam" id="PF01027">
    <property type="entry name" value="Bax1-I"/>
    <property type="match status" value="1"/>
</dbReference>
<evidence type="ECO:0000256" key="3">
    <source>
        <dbReference type="ARBA" id="ARBA00022989"/>
    </source>
</evidence>
<dbReference type="EMBL" id="JABBCP010000002">
    <property type="protein sequence ID" value="NMF55613.1"/>
    <property type="molecule type" value="Genomic_DNA"/>
</dbReference>
<feature type="transmembrane region" description="Helical" evidence="5">
    <location>
        <begin position="89"/>
        <end position="111"/>
    </location>
</feature>
<gene>
    <name evidence="6" type="ORF">HF320_04615</name>
</gene>
<keyword evidence="7" id="KW-1185">Reference proteome</keyword>
<evidence type="ECO:0000313" key="6">
    <source>
        <dbReference type="EMBL" id="NMF55613.1"/>
    </source>
</evidence>
<evidence type="ECO:0000313" key="7">
    <source>
        <dbReference type="Proteomes" id="UP000546970"/>
    </source>
</evidence>
<feature type="transmembrane region" description="Helical" evidence="5">
    <location>
        <begin position="52"/>
        <end position="77"/>
    </location>
</feature>
<evidence type="ECO:0000256" key="5">
    <source>
        <dbReference type="SAM" id="Phobius"/>
    </source>
</evidence>
<feature type="transmembrane region" description="Helical" evidence="5">
    <location>
        <begin position="117"/>
        <end position="138"/>
    </location>
</feature>
<keyword evidence="2 5" id="KW-0812">Transmembrane</keyword>
<comment type="subcellular location">
    <subcellularLocation>
        <location evidence="1">Membrane</location>
        <topology evidence="1">Multi-pass membrane protein</topology>
    </subcellularLocation>
</comment>
<feature type="transmembrane region" description="Helical" evidence="5">
    <location>
        <begin position="145"/>
        <end position="166"/>
    </location>
</feature>
<accession>A0A7X9UBV7</accession>
<organism evidence="6 7">
    <name type="scientific">Collinsella acetigenes</name>
    <dbReference type="NCBI Taxonomy" id="2713419"/>
    <lineage>
        <taxon>Bacteria</taxon>
        <taxon>Bacillati</taxon>
        <taxon>Actinomycetota</taxon>
        <taxon>Coriobacteriia</taxon>
        <taxon>Coriobacteriales</taxon>
        <taxon>Coriobacteriaceae</taxon>
        <taxon>Collinsella</taxon>
    </lineage>
</organism>
<feature type="transmembrane region" description="Helical" evidence="5">
    <location>
        <begin position="24"/>
        <end position="46"/>
    </location>
</feature>
<dbReference type="RefSeq" id="WP_169277249.1">
    <property type="nucleotide sequence ID" value="NZ_JABBCP010000002.1"/>
</dbReference>
<proteinExistence type="predicted"/>
<dbReference type="GO" id="GO:0016020">
    <property type="term" value="C:membrane"/>
    <property type="evidence" value="ECO:0007669"/>
    <property type="project" value="UniProtKB-SubCell"/>
</dbReference>
<feature type="transmembrane region" description="Helical" evidence="5">
    <location>
        <begin position="202"/>
        <end position="224"/>
    </location>
</feature>
<keyword evidence="4 5" id="KW-0472">Membrane</keyword>
<dbReference type="InterPro" id="IPR006214">
    <property type="entry name" value="Bax_inhibitor_1-related"/>
</dbReference>
<dbReference type="Proteomes" id="UP000546970">
    <property type="component" value="Unassembled WGS sequence"/>
</dbReference>
<protein>
    <recommendedName>
        <fullName evidence="8">Inhibitor of apoptosis-promoting Bax1</fullName>
    </recommendedName>
</protein>
<evidence type="ECO:0008006" key="8">
    <source>
        <dbReference type="Google" id="ProtNLM"/>
    </source>
</evidence>
<comment type="caution">
    <text evidence="6">The sequence shown here is derived from an EMBL/GenBank/DDBJ whole genome shotgun (WGS) entry which is preliminary data.</text>
</comment>
<keyword evidence="3 5" id="KW-1133">Transmembrane helix</keyword>
<sequence length="229" mass="24602">MNEFDGISPIQNSAMEGKPISIRLYNFIIAALIFIGFCVMGAGCYITRDIHFLMYLSSHAFSVMGITFLGTIGGLILMSAAQSRQSVPMSLGGFILFITTFGFISSIGVMAADLPAINTAFTATAAITVIFGALGVLFPRFFAKISGVLCGALLAVVLVEIVLMFMGIDQTATDYVIVVLFACFIGWDTYCATQVPPTVPNAVLMASNLFVDIMNVFLRILSIINRSNN</sequence>
<name>A0A7X9UBV7_9ACTN</name>